<comment type="caution">
    <text evidence="1">The sequence shown here is derived from an EMBL/GenBank/DDBJ whole genome shotgun (WGS) entry which is preliminary data.</text>
</comment>
<organism evidence="1 2">
    <name type="scientific">Roseovarius ramblicola</name>
    <dbReference type="NCBI Taxonomy" id="2022336"/>
    <lineage>
        <taxon>Bacteria</taxon>
        <taxon>Pseudomonadati</taxon>
        <taxon>Pseudomonadota</taxon>
        <taxon>Alphaproteobacteria</taxon>
        <taxon>Rhodobacterales</taxon>
        <taxon>Roseobacteraceae</taxon>
        <taxon>Roseovarius</taxon>
    </lineage>
</organism>
<reference evidence="1 2" key="1">
    <citation type="submission" date="2024-09" db="EMBL/GenBank/DDBJ databases">
        <authorList>
            <person name="Sun Q."/>
            <person name="Mori K."/>
        </authorList>
    </citation>
    <scope>NUCLEOTIDE SEQUENCE [LARGE SCALE GENOMIC DNA]</scope>
    <source>
        <strain evidence="1 2">CECT 9424</strain>
    </source>
</reference>
<evidence type="ECO:0000313" key="2">
    <source>
        <dbReference type="Proteomes" id="UP001589670"/>
    </source>
</evidence>
<dbReference type="InterPro" id="IPR012338">
    <property type="entry name" value="Beta-lactam/transpept-like"/>
</dbReference>
<dbReference type="Gene3D" id="3.40.710.10">
    <property type="entry name" value="DD-peptidase/beta-lactamase superfamily"/>
    <property type="match status" value="1"/>
</dbReference>
<keyword evidence="2" id="KW-1185">Reference proteome</keyword>
<name>A0ABV5HY79_9RHOB</name>
<dbReference type="EMBL" id="JBHMEC010000010">
    <property type="protein sequence ID" value="MFB9149385.1"/>
    <property type="molecule type" value="Genomic_DNA"/>
</dbReference>
<accession>A0ABV5HY79</accession>
<gene>
    <name evidence="1" type="ORF">ACFFU4_06420</name>
</gene>
<evidence type="ECO:0000313" key="1">
    <source>
        <dbReference type="EMBL" id="MFB9149385.1"/>
    </source>
</evidence>
<proteinExistence type="predicted"/>
<dbReference type="RefSeq" id="WP_377068248.1">
    <property type="nucleotide sequence ID" value="NZ_JBHMEC010000010.1"/>
</dbReference>
<sequence length="145" mass="14850">MEWTGGGLASTSSGLARRGHALFAGKAIKAPHPDRLLDGVPVSPAMPDTLCGAGVASYARTPPGPVCGHGGWIPAYVSNVTASPIDIIASIRALATPIAPSWSQVSRLCDEIDERARAFPSRRPEGSVPAGNAAPWISGATCRPA</sequence>
<protein>
    <submittedName>
        <fullName evidence="1">Uncharacterized protein</fullName>
    </submittedName>
</protein>
<dbReference type="Proteomes" id="UP001589670">
    <property type="component" value="Unassembled WGS sequence"/>
</dbReference>